<proteinExistence type="predicted"/>
<reference evidence="1" key="1">
    <citation type="submission" date="2021-01" db="EMBL/GenBank/DDBJ databases">
        <authorList>
            <person name="Corre E."/>
            <person name="Pelletier E."/>
            <person name="Niang G."/>
            <person name="Scheremetjew M."/>
            <person name="Finn R."/>
            <person name="Kale V."/>
            <person name="Holt S."/>
            <person name="Cochrane G."/>
            <person name="Meng A."/>
            <person name="Brown T."/>
            <person name="Cohen L."/>
        </authorList>
    </citation>
    <scope>NUCLEOTIDE SEQUENCE</scope>
    <source>
        <strain evidence="1">379</strain>
    </source>
</reference>
<dbReference type="AlphaFoldDB" id="A0A7S3SBK5"/>
<gene>
    <name evidence="1" type="ORF">EHUX00137_LOCUS17810</name>
</gene>
<protein>
    <submittedName>
        <fullName evidence="1">Uncharacterized protein</fullName>
    </submittedName>
</protein>
<organism evidence="1">
    <name type="scientific">Emiliania huxleyi</name>
    <name type="common">Coccolithophore</name>
    <name type="synonym">Pontosphaera huxleyi</name>
    <dbReference type="NCBI Taxonomy" id="2903"/>
    <lineage>
        <taxon>Eukaryota</taxon>
        <taxon>Haptista</taxon>
        <taxon>Haptophyta</taxon>
        <taxon>Prymnesiophyceae</taxon>
        <taxon>Isochrysidales</taxon>
        <taxon>Noelaerhabdaceae</taxon>
        <taxon>Emiliania</taxon>
    </lineage>
</organism>
<sequence>MAIPASVVLELGPPPETVRPGFELSDEFQPEIWFKPTSSYTFSVAPAPVISHRAQRLWERLKTIRLADGRMLLPARVFDLNTAYYYQRVEWVNLRPLPVAGNPLPMVEEAAEVS</sequence>
<accession>A0A7S3SBK5</accession>
<name>A0A7S3SBK5_EMIHU</name>
<evidence type="ECO:0000313" key="1">
    <source>
        <dbReference type="EMBL" id="CAE0549994.1"/>
    </source>
</evidence>
<dbReference type="EMBL" id="HBIR01023267">
    <property type="protein sequence ID" value="CAE0549994.1"/>
    <property type="molecule type" value="Transcribed_RNA"/>
</dbReference>